<feature type="compositionally biased region" description="Basic and acidic residues" evidence="2">
    <location>
        <begin position="374"/>
        <end position="389"/>
    </location>
</feature>
<feature type="binding site" evidence="1">
    <location>
        <position position="1290"/>
    </location>
    <ligand>
        <name>2-oxoglutarate</name>
        <dbReference type="ChEBI" id="CHEBI:16810"/>
    </ligand>
</feature>
<dbReference type="Gene3D" id="2.60.120.590">
    <property type="entry name" value="Alpha-ketoglutarate-dependent dioxygenase AlkB-like"/>
    <property type="match status" value="1"/>
</dbReference>
<feature type="domain" description="Fe2OG dioxygenase" evidence="3">
    <location>
        <begin position="1206"/>
        <end position="1307"/>
    </location>
</feature>
<evidence type="ECO:0000256" key="1">
    <source>
        <dbReference type="PIRSR" id="PIRSR632852-1"/>
    </source>
</evidence>
<feature type="region of interest" description="Disordered" evidence="2">
    <location>
        <begin position="284"/>
        <end position="315"/>
    </location>
</feature>
<dbReference type="InterPro" id="IPR037151">
    <property type="entry name" value="AlkB-like_sf"/>
</dbReference>
<dbReference type="RefSeq" id="XP_027612057.1">
    <property type="nucleotide sequence ID" value="XM_027756256.1"/>
</dbReference>
<feature type="region of interest" description="Disordered" evidence="2">
    <location>
        <begin position="138"/>
        <end position="201"/>
    </location>
</feature>
<dbReference type="GO" id="GO:0051747">
    <property type="term" value="F:cytosine C-5 DNA demethylase activity"/>
    <property type="evidence" value="ECO:0007669"/>
    <property type="project" value="TreeGrafter"/>
</dbReference>
<evidence type="ECO:0000313" key="4">
    <source>
        <dbReference type="EMBL" id="GBE81144.1"/>
    </source>
</evidence>
<dbReference type="PROSITE" id="PS51471">
    <property type="entry name" value="FE2OG_OXY"/>
    <property type="match status" value="1"/>
</dbReference>
<feature type="compositionally biased region" description="Basic residues" evidence="2">
    <location>
        <begin position="393"/>
        <end position="403"/>
    </location>
</feature>
<dbReference type="GeneID" id="38778061"/>
<feature type="binding site" evidence="1">
    <location>
        <position position="1224"/>
    </location>
    <ligand>
        <name>2-oxoglutarate</name>
        <dbReference type="ChEBI" id="CHEBI:16810"/>
    </ligand>
</feature>
<comment type="caution">
    <text evidence="4">The sequence shown here is derived from an EMBL/GenBank/DDBJ whole genome shotgun (WGS) entry which is preliminary data.</text>
</comment>
<organism evidence="4 5">
    <name type="scientific">Sparassis crispa</name>
    <dbReference type="NCBI Taxonomy" id="139825"/>
    <lineage>
        <taxon>Eukaryota</taxon>
        <taxon>Fungi</taxon>
        <taxon>Dikarya</taxon>
        <taxon>Basidiomycota</taxon>
        <taxon>Agaricomycotina</taxon>
        <taxon>Agaricomycetes</taxon>
        <taxon>Polyporales</taxon>
        <taxon>Sparassidaceae</taxon>
        <taxon>Sparassis</taxon>
    </lineage>
</organism>
<feature type="region of interest" description="Disordered" evidence="2">
    <location>
        <begin position="415"/>
        <end position="441"/>
    </location>
</feature>
<feature type="compositionally biased region" description="Basic and acidic residues" evidence="2">
    <location>
        <begin position="511"/>
        <end position="524"/>
    </location>
</feature>
<dbReference type="InterPro" id="IPR005123">
    <property type="entry name" value="Oxoglu/Fe-dep_dioxygenase_dom"/>
</dbReference>
<dbReference type="OrthoDB" id="2163491at2759"/>
<evidence type="ECO:0000256" key="2">
    <source>
        <dbReference type="SAM" id="MobiDB-lite"/>
    </source>
</evidence>
<feature type="region of interest" description="Disordered" evidence="2">
    <location>
        <begin position="232"/>
        <end position="267"/>
    </location>
</feature>
<feature type="region of interest" description="Disordered" evidence="2">
    <location>
        <begin position="476"/>
        <end position="566"/>
    </location>
</feature>
<dbReference type="EMBL" id="BFAD01000003">
    <property type="protein sequence ID" value="GBE81144.1"/>
    <property type="molecule type" value="Genomic_DNA"/>
</dbReference>
<dbReference type="InParanoid" id="A0A401GG27"/>
<dbReference type="InterPro" id="IPR027450">
    <property type="entry name" value="AlkB-like"/>
</dbReference>
<feature type="region of interest" description="Disordered" evidence="2">
    <location>
        <begin position="364"/>
        <end position="403"/>
    </location>
</feature>
<evidence type="ECO:0000313" key="5">
    <source>
        <dbReference type="Proteomes" id="UP000287166"/>
    </source>
</evidence>
<sequence>MRQPRSWDDEDLLQDEPLSTLFAVHSADLPNRRGRGKTDWFCVTPRADFQKEAGAIQAWLRLAFAASPEEETSVQNTLVLADSPELEIFIDFYWRLYNGDRDEAKRYLLQERKSRGFQYFVDERVWGSGAHARVLLPVGSDSGAHAGSPTHHRGNRRRRPKHLSRNAEDAYDAEVSEGEDDRPTNEVPQHATTRATPDNLHSSFERTVDIPIPDAQLLLSASAQVIGVAYGPSSPLEKQNIGEEQSNKRKAINEQPSSSSHSSSDDIPVSQFAYTASRVVSGVAPMNDARTNEDDPSSLSELTSDESLKEDGPPAEQLVFDVECNANGAGRRRNPGRTASNRQNLTKLMERETLYEAKLKEDFLGTPKSQAPSDAKHEALKNNLREKPQTRSTNRKKAAKKSKVANIGATLSAIIAPPKATNPRKRNAIAPQKPCSAVPSPAADAATSAISVPEQHQSDNVKGRLRNFPSAAVDKVRVTRSSAKKTANKKLKDARPDVPLAGPAQKRRRYRDAEDGGHATRPEEAQMACRGGRGSSCRQQQAGVQLQPPADAVPEHSEPTVGNSAMQSGIPQAGLGSEPEIVASEDVTAPREPPSIARRTRKRLRESLQSADVIQPVTDNSQRLTIRLPRRSSKKAAHVRLPVPLVTKKSNQPQTLDEVDSVIRHAASEALLHHALSTNVEHGSDWEGGAEGEDEHEQELAQVPADKSSDIELVLPLASTVCASNEIHDARPRPPLEILPPIWAQSRQEVCEAFDWFRSYQGGVYFLKDMVKGYLLSAFSSSRDVFHRDGRLIVSHGGGKAESIHTKGGKSTVQEANDQLAEDKSVRALLNTFRLQRPVVLLIDDKYKLFPYDLTAKGYSYVVLGYYHIRHAWAERQPAKNSRGYVVRYKFAFRWCDQQGDPWWIPSQASAICELVLASDDSTATVPPSISVEDEATSRVCSRCNTKSPLVYDGRWMCLTPSCTAFWKTSSGVPPSMGLAYSEKFLELLPCQHEKFDDLRPPVPATKAQNGVTTTRLFCKGWHCVRCGRLSSRYKWEHWECAHCGETYKVIGRFREPKEFWYQKNMESYMHHFVGEDSGIILPHMQFYNHGAGFLPCHHYILPYGRGHIYLILGSSIANRDADAIFREYQEQAVGGELLFRRWPLRSHKCRGTLLTNYFSQNSGEPYQYVGGADNTVAWDKAPSAVHHALELIQGRMLDALDLRSQFNEVLSAAYMEKQRMAFHSDSERGLGPTVAALSLGSAAHMYFRLHSQYDDKPGNGSSRLALKLFLRHGDVVVMQGEGVQKFYEHTVVPLNFRIAATARFIGPENH</sequence>
<dbReference type="STRING" id="139825.A0A401GG27"/>
<gene>
    <name evidence="4" type="ORF">SCP_0308700</name>
</gene>
<dbReference type="InterPro" id="IPR032852">
    <property type="entry name" value="ALKBH2"/>
</dbReference>
<accession>A0A401GG27</accession>
<feature type="compositionally biased region" description="Acidic residues" evidence="2">
    <location>
        <begin position="169"/>
        <end position="180"/>
    </location>
</feature>
<name>A0A401GG27_9APHY</name>
<protein>
    <recommendedName>
        <fullName evidence="3">Fe2OG dioxygenase domain-containing protein</fullName>
    </recommendedName>
</protein>
<reference evidence="4 5" key="1">
    <citation type="journal article" date="2018" name="Sci. Rep.">
        <title>Genome sequence of the cauliflower mushroom Sparassis crispa (Hanabiratake) and its association with beneficial usage.</title>
        <authorList>
            <person name="Kiyama R."/>
            <person name="Furutani Y."/>
            <person name="Kawaguchi K."/>
            <person name="Nakanishi T."/>
        </authorList>
    </citation>
    <scope>NUCLEOTIDE SEQUENCE [LARGE SCALE GENOMIC DNA]</scope>
</reference>
<feature type="compositionally biased region" description="Basic residues" evidence="2">
    <location>
        <begin position="150"/>
        <end position="164"/>
    </location>
</feature>
<dbReference type="PANTHER" id="PTHR31573">
    <property type="entry name" value="ALPHA-KETOGLUTARATE-DEPENDENT DIOXYGENASE ALKB HOMOLOG 2"/>
    <property type="match status" value="1"/>
</dbReference>
<evidence type="ECO:0000259" key="3">
    <source>
        <dbReference type="PROSITE" id="PS51471"/>
    </source>
</evidence>
<dbReference type="GO" id="GO:0006307">
    <property type="term" value="P:DNA alkylation repair"/>
    <property type="evidence" value="ECO:0007669"/>
    <property type="project" value="TreeGrafter"/>
</dbReference>
<dbReference type="Proteomes" id="UP000287166">
    <property type="component" value="Unassembled WGS sequence"/>
</dbReference>
<proteinExistence type="predicted"/>
<dbReference type="GO" id="GO:0035516">
    <property type="term" value="F:broad specificity oxidative DNA demethylase activity"/>
    <property type="evidence" value="ECO:0007669"/>
    <property type="project" value="TreeGrafter"/>
</dbReference>
<dbReference type="Pfam" id="PF13532">
    <property type="entry name" value="2OG-FeII_Oxy_2"/>
    <property type="match status" value="1"/>
</dbReference>
<keyword evidence="5" id="KW-1185">Reference proteome</keyword>
<dbReference type="PANTHER" id="PTHR31573:SF4">
    <property type="entry name" value="FE2OG DIOXYGENASE DOMAIN-CONTAINING PROTEIN"/>
    <property type="match status" value="1"/>
</dbReference>
<dbReference type="GO" id="GO:0008198">
    <property type="term" value="F:ferrous iron binding"/>
    <property type="evidence" value="ECO:0007669"/>
    <property type="project" value="TreeGrafter"/>
</dbReference>
<feature type="compositionally biased region" description="Polar residues" evidence="2">
    <location>
        <begin position="186"/>
        <end position="201"/>
    </location>
</feature>
<dbReference type="SUPFAM" id="SSF51197">
    <property type="entry name" value="Clavaminate synthase-like"/>
    <property type="match status" value="1"/>
</dbReference>
<feature type="binding site" evidence="1">
    <location>
        <position position="1215"/>
    </location>
    <ligand>
        <name>2-oxoglutarate</name>
        <dbReference type="ChEBI" id="CHEBI:16810"/>
    </ligand>
</feature>